<dbReference type="STRING" id="633807.BW732_10340"/>
<evidence type="ECO:0000256" key="1">
    <source>
        <dbReference type="ARBA" id="ARBA00004117"/>
    </source>
</evidence>
<evidence type="ECO:0000256" key="2">
    <source>
        <dbReference type="ARBA" id="ARBA00009677"/>
    </source>
</evidence>
<dbReference type="InterPro" id="IPR019776">
    <property type="entry name" value="Flagellar_basal_body_rod_CS"/>
</dbReference>
<evidence type="ECO:0000256" key="6">
    <source>
        <dbReference type="PIRNR" id="PIRNR002889"/>
    </source>
</evidence>
<name>A0A1Q2D8A0_9ENTE</name>
<dbReference type="PANTHER" id="PTHR30435:SF19">
    <property type="entry name" value="FLAGELLAR BASAL-BODY ROD PROTEIN FLGG"/>
    <property type="match status" value="1"/>
</dbReference>
<dbReference type="EMBL" id="CP019609">
    <property type="protein sequence ID" value="AQP54560.1"/>
    <property type="molecule type" value="Genomic_DNA"/>
</dbReference>
<accession>A0A1Q2D8A0</accession>
<comment type="subcellular location">
    <subcellularLocation>
        <location evidence="1 6">Bacterial flagellum basal body</location>
    </subcellularLocation>
</comment>
<dbReference type="InterPro" id="IPR001444">
    <property type="entry name" value="Flag_bb_rod_N"/>
</dbReference>
<comment type="similarity">
    <text evidence="2 6">Belongs to the flagella basal body rod proteins family.</text>
</comment>
<dbReference type="GO" id="GO:0071978">
    <property type="term" value="P:bacterial-type flagellum-dependent swarming motility"/>
    <property type="evidence" value="ECO:0007669"/>
    <property type="project" value="TreeGrafter"/>
</dbReference>
<comment type="subunit">
    <text evidence="6">The basal body constitutes a major portion of the flagellar organelle and consists of a number of rings mounted on a central rod.</text>
</comment>
<proteinExistence type="inferred from homology"/>
<evidence type="ECO:0000256" key="4">
    <source>
        <dbReference type="ARBA" id="ARBA00023143"/>
    </source>
</evidence>
<dbReference type="NCBIfam" id="TIGR01396">
    <property type="entry name" value="FlgB"/>
    <property type="match status" value="1"/>
</dbReference>
<evidence type="ECO:0000256" key="3">
    <source>
        <dbReference type="ARBA" id="ARBA00014376"/>
    </source>
</evidence>
<organism evidence="7 8">
    <name type="scientific">Vagococcus penaei</name>
    <dbReference type="NCBI Taxonomy" id="633807"/>
    <lineage>
        <taxon>Bacteria</taxon>
        <taxon>Bacillati</taxon>
        <taxon>Bacillota</taxon>
        <taxon>Bacilli</taxon>
        <taxon>Lactobacillales</taxon>
        <taxon>Enterococcaceae</taxon>
        <taxon>Vagococcus</taxon>
    </lineage>
</organism>
<dbReference type="RefSeq" id="WP_077276646.1">
    <property type="nucleotide sequence ID" value="NZ_CP019609.1"/>
</dbReference>
<keyword evidence="4 6" id="KW-0975">Bacterial flagellum</keyword>
<dbReference type="PIRSF" id="PIRSF002889">
    <property type="entry name" value="Rod_FlgB"/>
    <property type="match status" value="1"/>
</dbReference>
<dbReference type="GO" id="GO:0030694">
    <property type="term" value="C:bacterial-type flagellum basal body, rod"/>
    <property type="evidence" value="ECO:0007669"/>
    <property type="project" value="InterPro"/>
</dbReference>
<dbReference type="Proteomes" id="UP000188246">
    <property type="component" value="Chromosome"/>
</dbReference>
<comment type="function">
    <text evidence="5 6">Structural component of flagellum, the bacterial motility apparatus. Part of the rod structure of flagellar basal body.</text>
</comment>
<keyword evidence="7" id="KW-0969">Cilium</keyword>
<keyword evidence="7" id="KW-0966">Cell projection</keyword>
<dbReference type="Pfam" id="PF00460">
    <property type="entry name" value="Flg_bb_rod"/>
    <property type="match status" value="1"/>
</dbReference>
<evidence type="ECO:0000313" key="8">
    <source>
        <dbReference type="Proteomes" id="UP000188246"/>
    </source>
</evidence>
<sequence>MFQKGSLVHSALNASDLRQKAISNNLANVNTAGYKVDKVEFEDKLRQAITADGGLSLSRTNDKHLFGNGVTNMQPEVKKRLYTSVKENGNNVDVDIEMTEKAANELYYNTLIKQLNGKYSMYNYVINN</sequence>
<protein>
    <recommendedName>
        <fullName evidence="3 6">Flagellar basal body rod protein FlgB</fullName>
    </recommendedName>
</protein>
<dbReference type="InterPro" id="IPR006300">
    <property type="entry name" value="FlgB"/>
</dbReference>
<evidence type="ECO:0000313" key="7">
    <source>
        <dbReference type="EMBL" id="AQP54560.1"/>
    </source>
</evidence>
<dbReference type="OrthoDB" id="9792068at2"/>
<dbReference type="AlphaFoldDB" id="A0A1Q2D8A0"/>
<reference evidence="7 8" key="1">
    <citation type="journal article" date="2010" name="Int. J. Syst. Evol. Microbiol.">
        <title>Vagococcus penaei sp. nov., isolated from spoilage microbiota of cooked shrimp (Penaeus vannamei).</title>
        <authorList>
            <person name="Jaffres E."/>
            <person name="Prevost H."/>
            <person name="Rossero A."/>
            <person name="Joffraud J.J."/>
            <person name="Dousset X."/>
        </authorList>
    </citation>
    <scope>NUCLEOTIDE SEQUENCE [LARGE SCALE GENOMIC DNA]</scope>
    <source>
        <strain evidence="7 8">CD276</strain>
    </source>
</reference>
<keyword evidence="8" id="KW-1185">Reference proteome</keyword>
<dbReference type="PANTHER" id="PTHR30435">
    <property type="entry name" value="FLAGELLAR PROTEIN"/>
    <property type="match status" value="1"/>
</dbReference>
<keyword evidence="7" id="KW-0282">Flagellum</keyword>
<evidence type="ECO:0000256" key="5">
    <source>
        <dbReference type="ARBA" id="ARBA00024934"/>
    </source>
</evidence>
<dbReference type="KEGG" id="vpi:BW732_10340"/>
<dbReference type="PROSITE" id="PS00588">
    <property type="entry name" value="FLAGELLA_BB_ROD"/>
    <property type="match status" value="1"/>
</dbReference>
<gene>
    <name evidence="7" type="ORF">BW732_10340</name>
</gene>